<dbReference type="PROSITE" id="PS00936">
    <property type="entry name" value="RIBOSOMAL_L35"/>
    <property type="match status" value="1"/>
</dbReference>
<dbReference type="FunCoup" id="A0A6C2YVI9">
    <property type="interactions" value="325"/>
</dbReference>
<dbReference type="FunFam" id="4.10.410.60:FF:000001">
    <property type="entry name" value="50S ribosomal protein L35"/>
    <property type="match status" value="1"/>
</dbReference>
<dbReference type="PRINTS" id="PR00064">
    <property type="entry name" value="RIBOSOMALL35"/>
</dbReference>
<evidence type="ECO:0000313" key="7">
    <source>
        <dbReference type="EMBL" id="VIP05516.1"/>
    </source>
</evidence>
<name>A0A6C2YVI9_9BACT</name>
<dbReference type="InterPro" id="IPR037229">
    <property type="entry name" value="Ribosomal_bL35_sf"/>
</dbReference>
<evidence type="ECO:0000256" key="6">
    <source>
        <dbReference type="RuleBase" id="RU000568"/>
    </source>
</evidence>
<dbReference type="NCBIfam" id="TIGR00001">
    <property type="entry name" value="rpmI_bact"/>
    <property type="match status" value="1"/>
</dbReference>
<dbReference type="Gene3D" id="4.10.410.60">
    <property type="match status" value="1"/>
</dbReference>
<reference evidence="7" key="1">
    <citation type="submission" date="2019-04" db="EMBL/GenBank/DDBJ databases">
        <authorList>
            <consortium name="Science for Life Laboratories"/>
        </authorList>
    </citation>
    <scope>NUCLEOTIDE SEQUENCE</scope>
    <source>
        <strain evidence="7">MBLW1</strain>
    </source>
</reference>
<sequence>MAKKNKTNRSLKKRFRITATGKIKHGHVNRRHLLAGRTSKRKRQLGQPAVRNDIVAKKIVLAMGGA</sequence>
<dbReference type="GO" id="GO:0005840">
    <property type="term" value="C:ribosome"/>
    <property type="evidence" value="ECO:0007669"/>
    <property type="project" value="UniProtKB-KW"/>
</dbReference>
<dbReference type="InterPro" id="IPR021137">
    <property type="entry name" value="Ribosomal_bL35-like"/>
</dbReference>
<evidence type="ECO:0000256" key="5">
    <source>
        <dbReference type="HAMAP-Rule" id="MF_00514"/>
    </source>
</evidence>
<dbReference type="Proteomes" id="UP000464378">
    <property type="component" value="Chromosome"/>
</dbReference>
<evidence type="ECO:0000256" key="3">
    <source>
        <dbReference type="ARBA" id="ARBA00023274"/>
    </source>
</evidence>
<dbReference type="EMBL" id="LR586016">
    <property type="protein sequence ID" value="VIP05516.1"/>
    <property type="molecule type" value="Genomic_DNA"/>
</dbReference>
<evidence type="ECO:0000256" key="4">
    <source>
        <dbReference type="ARBA" id="ARBA00071664"/>
    </source>
</evidence>
<gene>
    <name evidence="5" type="primary">rpmI</name>
    <name evidence="7" type="ORF">GMBLW1_36770</name>
</gene>
<proteinExistence type="inferred from homology"/>
<dbReference type="GO" id="GO:0003735">
    <property type="term" value="F:structural constituent of ribosome"/>
    <property type="evidence" value="ECO:0007669"/>
    <property type="project" value="InterPro"/>
</dbReference>
<dbReference type="KEGG" id="tim:GMBLW1_36770"/>
<dbReference type="HAMAP" id="MF_00514">
    <property type="entry name" value="Ribosomal_bL35"/>
    <property type="match status" value="1"/>
</dbReference>
<evidence type="ECO:0000256" key="2">
    <source>
        <dbReference type="ARBA" id="ARBA00022980"/>
    </source>
</evidence>
<dbReference type="InterPro" id="IPR018265">
    <property type="entry name" value="Ribosomal_bL35_CS"/>
</dbReference>
<dbReference type="InterPro" id="IPR001706">
    <property type="entry name" value="Ribosomal_bL35"/>
</dbReference>
<keyword evidence="8" id="KW-1185">Reference proteome</keyword>
<keyword evidence="2 5" id="KW-0689">Ribosomal protein</keyword>
<dbReference type="InParanoid" id="A0A6C2YVI9"/>
<dbReference type="GO" id="GO:0006412">
    <property type="term" value="P:translation"/>
    <property type="evidence" value="ECO:0007669"/>
    <property type="project" value="UniProtKB-UniRule"/>
</dbReference>
<protein>
    <recommendedName>
        <fullName evidence="4 5">Large ribosomal subunit protein bL35</fullName>
    </recommendedName>
</protein>
<organism evidence="7">
    <name type="scientific">Tuwongella immobilis</name>
    <dbReference type="NCBI Taxonomy" id="692036"/>
    <lineage>
        <taxon>Bacteria</taxon>
        <taxon>Pseudomonadati</taxon>
        <taxon>Planctomycetota</taxon>
        <taxon>Planctomycetia</taxon>
        <taxon>Gemmatales</taxon>
        <taxon>Gemmataceae</taxon>
        <taxon>Tuwongella</taxon>
    </lineage>
</organism>
<dbReference type="SUPFAM" id="SSF143034">
    <property type="entry name" value="L35p-like"/>
    <property type="match status" value="1"/>
</dbReference>
<dbReference type="EMBL" id="LR593887">
    <property type="protein sequence ID" value="VTS08388.1"/>
    <property type="molecule type" value="Genomic_DNA"/>
</dbReference>
<comment type="similarity">
    <text evidence="1 5 6">Belongs to the bacterial ribosomal protein bL35 family.</text>
</comment>
<dbReference type="Pfam" id="PF01632">
    <property type="entry name" value="Ribosomal_L35p"/>
    <property type="match status" value="1"/>
</dbReference>
<keyword evidence="3 5" id="KW-0687">Ribonucleoprotein</keyword>
<dbReference type="GO" id="GO:1990904">
    <property type="term" value="C:ribonucleoprotein complex"/>
    <property type="evidence" value="ECO:0007669"/>
    <property type="project" value="UniProtKB-KW"/>
</dbReference>
<dbReference type="RefSeq" id="WP_162660581.1">
    <property type="nucleotide sequence ID" value="NZ_LR593887.1"/>
</dbReference>
<evidence type="ECO:0000256" key="1">
    <source>
        <dbReference type="ARBA" id="ARBA00006598"/>
    </source>
</evidence>
<accession>A0A6C2YVI9</accession>
<dbReference type="AlphaFoldDB" id="A0A6C2YVI9"/>
<evidence type="ECO:0000313" key="8">
    <source>
        <dbReference type="Proteomes" id="UP000464378"/>
    </source>
</evidence>